<dbReference type="EMBL" id="KI928724">
    <property type="protein sequence ID" value="EWY79201.1"/>
    <property type="molecule type" value="Genomic_DNA"/>
</dbReference>
<sequence>MPHFHAMLNESDGSWRGQNGSYNPAGMCEILPVDRNRCLKKAGGKVYGQCKGRHMEVGGQGIFYRQPPASNTNTH</sequence>
<gene>
    <name evidence="1" type="ORF">FOYG_17618</name>
</gene>
<organism evidence="1 2">
    <name type="scientific">Fusarium oxysporum NRRL 32931</name>
    <dbReference type="NCBI Taxonomy" id="660029"/>
    <lineage>
        <taxon>Eukaryota</taxon>
        <taxon>Fungi</taxon>
        <taxon>Dikarya</taxon>
        <taxon>Ascomycota</taxon>
        <taxon>Pezizomycotina</taxon>
        <taxon>Sordariomycetes</taxon>
        <taxon>Hypocreomycetidae</taxon>
        <taxon>Hypocreales</taxon>
        <taxon>Nectriaceae</taxon>
        <taxon>Fusarium</taxon>
        <taxon>Fusarium oxysporum species complex</taxon>
    </lineage>
</organism>
<reference evidence="1 2" key="1">
    <citation type="submission" date="2011-06" db="EMBL/GenBank/DDBJ databases">
        <title>The Genome Sequence of Fusarium oxysporum FOSC 3-a.</title>
        <authorList>
            <consortium name="The Broad Institute Genome Sequencing Platform"/>
            <person name="Ma L.-J."/>
            <person name="Gale L.R."/>
            <person name="Schwartz D.C."/>
            <person name="Zhou S."/>
            <person name="Corby-Kistler H."/>
            <person name="Young S.K."/>
            <person name="Zeng Q."/>
            <person name="Gargeya S."/>
            <person name="Fitzgerald M."/>
            <person name="Haas B."/>
            <person name="Abouelleil A."/>
            <person name="Alvarado L."/>
            <person name="Arachchi H.M."/>
            <person name="Berlin A."/>
            <person name="Brown A."/>
            <person name="Chapman S.B."/>
            <person name="Chen Z."/>
            <person name="Dunbar C."/>
            <person name="Freedman E."/>
            <person name="Gearin G."/>
            <person name="Gellesch M."/>
            <person name="Goldberg J."/>
            <person name="Griggs A."/>
            <person name="Gujja S."/>
            <person name="Heiman D."/>
            <person name="Howarth C."/>
            <person name="Larson L."/>
            <person name="Lui A."/>
            <person name="MacDonald P.J.P."/>
            <person name="Mehta T."/>
            <person name="Montmayeur A."/>
            <person name="Murphy C."/>
            <person name="Neiman D."/>
            <person name="Pearson M."/>
            <person name="Priest M."/>
            <person name="Roberts A."/>
            <person name="Saif S."/>
            <person name="Shea T."/>
            <person name="Shenoy N."/>
            <person name="Sisk P."/>
            <person name="Stolte C."/>
            <person name="Sykes S."/>
            <person name="Wortman J."/>
            <person name="Nusbaum C."/>
            <person name="Birren B."/>
        </authorList>
    </citation>
    <scope>NUCLEOTIDE SEQUENCE [LARGE SCALE GENOMIC DNA]</scope>
    <source>
        <strain evidence="1 2">FOSC 3-a</strain>
    </source>
</reference>
<accession>W9HG77</accession>
<evidence type="ECO:0000313" key="2">
    <source>
        <dbReference type="Proteomes" id="UP000030753"/>
    </source>
</evidence>
<dbReference type="Proteomes" id="UP000030753">
    <property type="component" value="Unassembled WGS sequence"/>
</dbReference>
<protein>
    <submittedName>
        <fullName evidence="1">Uncharacterized protein</fullName>
    </submittedName>
</protein>
<proteinExistence type="predicted"/>
<dbReference type="HOGENOM" id="CLU_2671105_0_0_1"/>
<dbReference type="AlphaFoldDB" id="W9HG77"/>
<name>W9HG77_FUSOX</name>
<evidence type="ECO:0000313" key="1">
    <source>
        <dbReference type="EMBL" id="EWY79201.1"/>
    </source>
</evidence>